<keyword evidence="4" id="KW-1185">Reference proteome</keyword>
<dbReference type="Pfam" id="PF04326">
    <property type="entry name" value="SLFN_AlbA_2"/>
    <property type="match status" value="1"/>
</dbReference>
<dbReference type="RefSeq" id="WP_084338609.1">
    <property type="nucleotide sequence ID" value="NZ_FNFD01000012.1"/>
</dbReference>
<dbReference type="Proteomes" id="UP000198706">
    <property type="component" value="Unassembled WGS sequence"/>
</dbReference>
<proteinExistence type="predicted"/>
<dbReference type="AlphaFoldDB" id="A0A1G9FWH5"/>
<evidence type="ECO:0000313" key="3">
    <source>
        <dbReference type="EMBL" id="SDK92698.1"/>
    </source>
</evidence>
<dbReference type="PANTHER" id="PTHR30595">
    <property type="entry name" value="GLPR-RELATED TRANSCRIPTIONAL REPRESSOR"/>
    <property type="match status" value="1"/>
</dbReference>
<dbReference type="InterPro" id="IPR038475">
    <property type="entry name" value="RecG_C_sf"/>
</dbReference>
<dbReference type="EMBL" id="FNFD01000012">
    <property type="protein sequence ID" value="SDK92698.1"/>
    <property type="molecule type" value="Genomic_DNA"/>
</dbReference>
<dbReference type="PANTHER" id="PTHR30595:SF6">
    <property type="entry name" value="SCHLAFEN ALBA-2 DOMAIN-CONTAINING PROTEIN"/>
    <property type="match status" value="1"/>
</dbReference>
<organism evidence="3 4">
    <name type="scientific">Pseudomonas indica</name>
    <dbReference type="NCBI Taxonomy" id="137658"/>
    <lineage>
        <taxon>Bacteria</taxon>
        <taxon>Pseudomonadati</taxon>
        <taxon>Pseudomonadota</taxon>
        <taxon>Gammaproteobacteria</taxon>
        <taxon>Pseudomonadales</taxon>
        <taxon>Pseudomonadaceae</taxon>
        <taxon>Pseudomonas</taxon>
    </lineage>
</organism>
<feature type="domain" description="Schlafen AlbA-2" evidence="2">
    <location>
        <begin position="16"/>
        <end position="140"/>
    </location>
</feature>
<dbReference type="InterPro" id="IPR038461">
    <property type="entry name" value="Schlafen_AlbA_2_dom_sf"/>
</dbReference>
<dbReference type="Pfam" id="PF13749">
    <property type="entry name" value="HATPase_c_4"/>
    <property type="match status" value="1"/>
</dbReference>
<dbReference type="Gene3D" id="3.30.950.30">
    <property type="entry name" value="Schlafen, AAA domain"/>
    <property type="match status" value="1"/>
</dbReference>
<evidence type="ECO:0000313" key="4">
    <source>
        <dbReference type="Proteomes" id="UP000198706"/>
    </source>
</evidence>
<reference evidence="3 4" key="1">
    <citation type="submission" date="2016-10" db="EMBL/GenBank/DDBJ databases">
        <authorList>
            <person name="de Groot N.N."/>
        </authorList>
    </citation>
    <scope>NUCLEOTIDE SEQUENCE [LARGE SCALE GENOMIC DNA]</scope>
    <source>
        <strain evidence="3 4">JCM 21544</strain>
    </source>
</reference>
<protein>
    <submittedName>
        <fullName evidence="3">Predicted transcriptional regulator, contains HTH domain</fullName>
    </submittedName>
</protein>
<accession>A0A1G9FWH5</accession>
<evidence type="ECO:0000259" key="2">
    <source>
        <dbReference type="Pfam" id="PF04326"/>
    </source>
</evidence>
<dbReference type="Gene3D" id="3.30.565.60">
    <property type="match status" value="1"/>
</dbReference>
<dbReference type="STRING" id="137658.SAMN05216186_11224"/>
<sequence length="682" mass="78149">MTQPYSLDDLSLLVETVELECKLAQGQDGKGEVPKDFWTTYSAFANTHGGVVLLGVREKDGQFSVAGLSNVEKVRTDLFNTLNNPAKVSINLLTDDDVVVRELEGKRILEVRVPAASRKQKPVFLNGQPLGNTYRRLHEGDRRCDEESVKRMFAEQVEDSRDERILPHYDLSDIDPDSLRIYRQMLSDRKANHPALEHQGVDFLRQIGGWRRDRATGQEGLTVAGLLMFGRWLSIQEAMPHYFLDYQERPQAKTELRWVDRLVPDGTWSGNLFDFYRRVYRKLTEDLKVPFALKGDQRQDDTPVHEALREALVNTLVHADYTGRVSVLVVKRPDLFGFRNPGGLRLPLEQVLQGGTSDCRNRLMHQMFLMIGLGERGGSGVPKIYSGWRSQHWRPPALYEKDEPEQTLLELRMVDLLPAEAVEQLRERFGERFDRLDHTARMILATAAIERVVNHNRLLELCDAHPHDLSQMLSRLVKEGMLVSDGRSRGMMYHLPGEVMPTPEQVFEGPQPMPGYGSPAKLGPSSEHWNSSSEHFAVSSEHWNRSSEHFAVSSEHWNSGSEESDSNRDEVGRWISPHLPLPVVDSLDCLDENFRTRLETMAAEPRRKKKLARERMQQVLTALCQEQFMTLNVLARLVERNPDALRQQYLNEMVRHRQIQLAFPSRPTHERQAYRAASATDE</sequence>
<gene>
    <name evidence="3" type="ORF">SAMN05216186_11224</name>
</gene>
<evidence type="ECO:0000256" key="1">
    <source>
        <dbReference type="SAM" id="MobiDB-lite"/>
    </source>
</evidence>
<name>A0A1G9FWH5_9PSED</name>
<dbReference type="InterPro" id="IPR007421">
    <property type="entry name" value="Schlafen_AlbA_2_dom"/>
</dbReference>
<feature type="region of interest" description="Disordered" evidence="1">
    <location>
        <begin position="513"/>
        <end position="533"/>
    </location>
</feature>